<dbReference type="EMBL" id="ADBJ01000008">
    <property type="protein sequence ID" value="EFA84725.1"/>
    <property type="molecule type" value="Genomic_DNA"/>
</dbReference>
<protein>
    <recommendedName>
        <fullName evidence="3">Ankyrin repeat protein</fullName>
    </recommendedName>
</protein>
<dbReference type="RefSeq" id="XP_020436837.1">
    <property type="nucleotide sequence ID" value="XM_020572720.1"/>
</dbReference>
<keyword evidence="2" id="KW-1185">Reference proteome</keyword>
<dbReference type="AlphaFoldDB" id="D3B0A1"/>
<proteinExistence type="predicted"/>
<dbReference type="InterPro" id="IPR036770">
    <property type="entry name" value="Ankyrin_rpt-contain_sf"/>
</dbReference>
<dbReference type="PANTHER" id="PTHR46586">
    <property type="entry name" value="ANKYRIN REPEAT-CONTAINING PROTEIN"/>
    <property type="match status" value="1"/>
</dbReference>
<evidence type="ECO:0008006" key="3">
    <source>
        <dbReference type="Google" id="ProtNLM"/>
    </source>
</evidence>
<comment type="caution">
    <text evidence="1">The sequence shown here is derived from an EMBL/GenBank/DDBJ whole genome shotgun (WGS) entry which is preliminary data.</text>
</comment>
<evidence type="ECO:0000313" key="1">
    <source>
        <dbReference type="EMBL" id="EFA84725.1"/>
    </source>
</evidence>
<evidence type="ECO:0000313" key="2">
    <source>
        <dbReference type="Proteomes" id="UP000001396"/>
    </source>
</evidence>
<sequence length="150" mass="16835">MGINQIWSISLLITAGSLDILKYFVEDLKIKRELLCFPVDDCDSDDDVREDLLQVANFGKMDIIQYLESLDDFKDQFNYANAMLQSVFSGDIELLKITETEGCSTSCKDNAASGNHLKVVKWLHENRTEGYSPAAFDLAVIHGHTKLLNG</sequence>
<reference evidence="1 2" key="1">
    <citation type="journal article" date="2011" name="Genome Res.">
        <title>Phylogeny-wide analysis of social amoeba genomes highlights ancient origins for complex intercellular communication.</title>
        <authorList>
            <person name="Heidel A.J."/>
            <person name="Lawal H.M."/>
            <person name="Felder M."/>
            <person name="Schilde C."/>
            <person name="Helps N.R."/>
            <person name="Tunggal B."/>
            <person name="Rivero F."/>
            <person name="John U."/>
            <person name="Schleicher M."/>
            <person name="Eichinger L."/>
            <person name="Platzer M."/>
            <person name="Noegel A.A."/>
            <person name="Schaap P."/>
            <person name="Gloeckner G."/>
        </authorList>
    </citation>
    <scope>NUCLEOTIDE SEQUENCE [LARGE SCALE GENOMIC DNA]</scope>
    <source>
        <strain evidence="2">ATCC 26659 / Pp 5 / PN500</strain>
    </source>
</reference>
<dbReference type="PANTHER" id="PTHR46586:SF3">
    <property type="entry name" value="ANKYRIN REPEAT-CONTAINING PROTEIN"/>
    <property type="match status" value="1"/>
</dbReference>
<dbReference type="InterPro" id="IPR052050">
    <property type="entry name" value="SecEffector_AnkRepeat"/>
</dbReference>
<organism evidence="1 2">
    <name type="scientific">Heterostelium pallidum (strain ATCC 26659 / Pp 5 / PN500)</name>
    <name type="common">Cellular slime mold</name>
    <name type="synonym">Polysphondylium pallidum</name>
    <dbReference type="NCBI Taxonomy" id="670386"/>
    <lineage>
        <taxon>Eukaryota</taxon>
        <taxon>Amoebozoa</taxon>
        <taxon>Evosea</taxon>
        <taxon>Eumycetozoa</taxon>
        <taxon>Dictyostelia</taxon>
        <taxon>Acytosteliales</taxon>
        <taxon>Acytosteliaceae</taxon>
        <taxon>Heterostelium</taxon>
    </lineage>
</organism>
<dbReference type="InParanoid" id="D3B0A1"/>
<dbReference type="Proteomes" id="UP000001396">
    <property type="component" value="Unassembled WGS sequence"/>
</dbReference>
<gene>
    <name evidence="1" type="ORF">PPL_01717</name>
</gene>
<name>D3B0A1_HETP5</name>
<accession>D3B0A1</accession>
<dbReference type="SUPFAM" id="SSF48403">
    <property type="entry name" value="Ankyrin repeat"/>
    <property type="match status" value="1"/>
</dbReference>
<dbReference type="GeneID" id="31357245"/>